<evidence type="ECO:0000313" key="2">
    <source>
        <dbReference type="Proteomes" id="UP000053586"/>
    </source>
</evidence>
<dbReference type="Proteomes" id="UP000053586">
    <property type="component" value="Unassembled WGS sequence"/>
</dbReference>
<dbReference type="OrthoDB" id="7067268at2"/>
<sequence length="69" mass="7812">MANSNVDYKKELLDKQSSKTGLRGKINANCIDCVYDPIEAGSWRKQVENCHGFSCFLYSVRPTPLKNTK</sequence>
<name>H5T9M9_9ALTE</name>
<keyword evidence="2" id="KW-1185">Reference proteome</keyword>
<dbReference type="EMBL" id="BAET01000007">
    <property type="protein sequence ID" value="GAB55006.1"/>
    <property type="molecule type" value="Genomic_DNA"/>
</dbReference>
<proteinExistence type="predicted"/>
<dbReference type="eggNOG" id="ENOG5031VPD">
    <property type="taxonomic scope" value="Bacteria"/>
</dbReference>
<organism evidence="1 2">
    <name type="scientific">Glaciecola punicea ACAM 611</name>
    <dbReference type="NCBI Taxonomy" id="1121923"/>
    <lineage>
        <taxon>Bacteria</taxon>
        <taxon>Pseudomonadati</taxon>
        <taxon>Pseudomonadota</taxon>
        <taxon>Gammaproteobacteria</taxon>
        <taxon>Alteromonadales</taxon>
        <taxon>Alteromonadaceae</taxon>
        <taxon>Glaciecola</taxon>
    </lineage>
</organism>
<dbReference type="AlphaFoldDB" id="H5T9M9"/>
<dbReference type="RefSeq" id="WP_006003671.1">
    <property type="nucleotide sequence ID" value="NZ_BAET01000007.1"/>
</dbReference>
<reference evidence="1 2" key="1">
    <citation type="journal article" date="2012" name="J. Bacteriol.">
        <title>Genome sequence of proteorhodopsin-containing sea ice bacterium Glaciecola punicea ACAM 611T.</title>
        <authorList>
            <person name="Qin Q.-L."/>
            <person name="Xie B.-B."/>
            <person name="Shu Y.-L."/>
            <person name="Rong J.-C."/>
            <person name="Zhao D.-L."/>
            <person name="Zhang X.-Y."/>
            <person name="Chen X.-L."/>
            <person name="Zhou B.-C."/>
            <person name="Zhanga Y.-Z."/>
        </authorList>
    </citation>
    <scope>NUCLEOTIDE SEQUENCE [LARGE SCALE GENOMIC DNA]</scope>
    <source>
        <strain evidence="1 2">ACAM 611</strain>
    </source>
</reference>
<reference evidence="1 2" key="2">
    <citation type="journal article" date="2017" name="Antonie Van Leeuwenhoek">
        <title>Rhizobium rhizosphaerae sp. nov., a novel species isolated from rice rhizosphere.</title>
        <authorList>
            <person name="Zhao J.J."/>
            <person name="Zhang J."/>
            <person name="Zhang R.J."/>
            <person name="Zhang C.W."/>
            <person name="Yin H.Q."/>
            <person name="Zhang X.X."/>
        </authorList>
    </citation>
    <scope>NUCLEOTIDE SEQUENCE [LARGE SCALE GENOMIC DNA]</scope>
    <source>
        <strain evidence="1 2">ACAM 611</strain>
    </source>
</reference>
<protein>
    <submittedName>
        <fullName evidence="1">Uncharacterized protein</fullName>
    </submittedName>
</protein>
<evidence type="ECO:0000313" key="1">
    <source>
        <dbReference type="EMBL" id="GAB55006.1"/>
    </source>
</evidence>
<accession>H5T9M9</accession>
<comment type="caution">
    <text evidence="1">The sequence shown here is derived from an EMBL/GenBank/DDBJ whole genome shotgun (WGS) entry which is preliminary data.</text>
</comment>
<gene>
    <name evidence="1" type="ORF">GPUN_0874</name>
</gene>